<dbReference type="SUPFAM" id="SSF52166">
    <property type="entry name" value="Ribosomal protein L4"/>
    <property type="match status" value="1"/>
</dbReference>
<dbReference type="Gene3D" id="3.40.1370.10">
    <property type="match status" value="1"/>
</dbReference>
<dbReference type="InterPro" id="IPR013005">
    <property type="entry name" value="Ribosomal_uL4-like"/>
</dbReference>
<dbReference type="InterPro" id="IPR002136">
    <property type="entry name" value="Ribosomal_uL4"/>
</dbReference>
<comment type="function">
    <text evidence="5">One of the primary rRNA binding proteins, this protein initially binds near the 5'-end of the 23S rRNA. It is important during the early stages of 50S assembly. It makes multiple contacts with different domains of the 23S rRNA in the assembled 50S subunit and ribosome.</text>
</comment>
<keyword evidence="3 5" id="KW-0687">Ribonucleoprotein</keyword>
<gene>
    <name evidence="5" type="primary">rplD</name>
    <name evidence="7" type="ORF">COT81_01330</name>
</gene>
<feature type="region of interest" description="Disordered" evidence="6">
    <location>
        <begin position="152"/>
        <end position="178"/>
    </location>
</feature>
<comment type="caution">
    <text evidence="7">The sequence shown here is derived from an EMBL/GenBank/DDBJ whole genome shotgun (WGS) entry which is preliminary data.</text>
</comment>
<dbReference type="Pfam" id="PF00573">
    <property type="entry name" value="Ribosomal_L4"/>
    <property type="match status" value="1"/>
</dbReference>
<organism evidence="7 8">
    <name type="scientific">Candidatus Buchananbacteria bacterium CG10_big_fil_rev_8_21_14_0_10_42_9</name>
    <dbReference type="NCBI Taxonomy" id="1974526"/>
    <lineage>
        <taxon>Bacteria</taxon>
        <taxon>Candidatus Buchananiibacteriota</taxon>
    </lineage>
</organism>
<comment type="function">
    <text evidence="5">Forms part of the polypeptide exit tunnel.</text>
</comment>
<evidence type="ECO:0000256" key="2">
    <source>
        <dbReference type="ARBA" id="ARBA00022980"/>
    </source>
</evidence>
<dbReference type="HAMAP" id="MF_01328_B">
    <property type="entry name" value="Ribosomal_uL4_B"/>
    <property type="match status" value="1"/>
</dbReference>
<evidence type="ECO:0000256" key="4">
    <source>
        <dbReference type="ARBA" id="ARBA00035244"/>
    </source>
</evidence>
<comment type="similarity">
    <text evidence="1 5">Belongs to the universal ribosomal protein uL4 family.</text>
</comment>
<dbReference type="InterPro" id="IPR023574">
    <property type="entry name" value="Ribosomal_uL4_dom_sf"/>
</dbReference>
<evidence type="ECO:0000313" key="7">
    <source>
        <dbReference type="EMBL" id="PIS05404.1"/>
    </source>
</evidence>
<protein>
    <recommendedName>
        <fullName evidence="4 5">Large ribosomal subunit protein uL4</fullName>
    </recommendedName>
</protein>
<name>A0A2H0W229_9BACT</name>
<sequence length="249" mass="27355">MSQVKIYNQTGEELKALDLNDKIFGHPLKIELIWEAVVAQLANARPVLAHTKGRSEVRGGGKKPWRQKGTGRARHGSIRSPIWIGGGVTFGPTKDRNFSKAINKKVKRQALLTALSDKAKNGNIVVVDSLQLESIKTKTANEILHNLKLRTKKTKAKKVDSKSKATAKSTEDSKQPKDPSVLVVLDSVDTNVIRSMKNLPRLTTIQANSLNVYDVVKHQKLLVTEKALAVITKVYGDTAVGENKPKVKA</sequence>
<evidence type="ECO:0000256" key="3">
    <source>
        <dbReference type="ARBA" id="ARBA00023274"/>
    </source>
</evidence>
<feature type="region of interest" description="Disordered" evidence="6">
    <location>
        <begin position="52"/>
        <end position="76"/>
    </location>
</feature>
<keyword evidence="2 5" id="KW-0689">Ribosomal protein</keyword>
<evidence type="ECO:0000256" key="1">
    <source>
        <dbReference type="ARBA" id="ARBA00010528"/>
    </source>
</evidence>
<reference evidence="8" key="1">
    <citation type="submission" date="2017-09" db="EMBL/GenBank/DDBJ databases">
        <title>Depth-based differentiation of microbial function through sediment-hosted aquifers and enrichment of novel symbionts in the deep terrestrial subsurface.</title>
        <authorList>
            <person name="Probst A.J."/>
            <person name="Ladd B."/>
            <person name="Jarett J.K."/>
            <person name="Geller-Mcgrath D.E."/>
            <person name="Sieber C.M.K."/>
            <person name="Emerson J.B."/>
            <person name="Anantharaman K."/>
            <person name="Thomas B.C."/>
            <person name="Malmstrom R."/>
            <person name="Stieglmeier M."/>
            <person name="Klingl A."/>
            <person name="Woyke T."/>
            <person name="Ryan C.M."/>
            <person name="Banfield J.F."/>
        </authorList>
    </citation>
    <scope>NUCLEOTIDE SEQUENCE [LARGE SCALE GENOMIC DNA]</scope>
</reference>
<dbReference type="GO" id="GO:0005840">
    <property type="term" value="C:ribosome"/>
    <property type="evidence" value="ECO:0007669"/>
    <property type="project" value="UniProtKB-KW"/>
</dbReference>
<dbReference type="GO" id="GO:1990904">
    <property type="term" value="C:ribonucleoprotein complex"/>
    <property type="evidence" value="ECO:0007669"/>
    <property type="project" value="UniProtKB-KW"/>
</dbReference>
<proteinExistence type="inferred from homology"/>
<keyword evidence="5" id="KW-0694">RNA-binding</keyword>
<feature type="compositionally biased region" description="Basic residues" evidence="6">
    <location>
        <begin position="60"/>
        <end position="76"/>
    </location>
</feature>
<dbReference type="GO" id="GO:0003735">
    <property type="term" value="F:structural constituent of ribosome"/>
    <property type="evidence" value="ECO:0007669"/>
    <property type="project" value="InterPro"/>
</dbReference>
<accession>A0A2H0W229</accession>
<evidence type="ECO:0000313" key="8">
    <source>
        <dbReference type="Proteomes" id="UP000230935"/>
    </source>
</evidence>
<dbReference type="Proteomes" id="UP000230935">
    <property type="component" value="Unassembled WGS sequence"/>
</dbReference>
<feature type="compositionally biased region" description="Basic and acidic residues" evidence="6">
    <location>
        <begin position="157"/>
        <end position="177"/>
    </location>
</feature>
<evidence type="ECO:0000256" key="6">
    <source>
        <dbReference type="SAM" id="MobiDB-lite"/>
    </source>
</evidence>
<evidence type="ECO:0000256" key="5">
    <source>
        <dbReference type="HAMAP-Rule" id="MF_01328"/>
    </source>
</evidence>
<dbReference type="NCBIfam" id="TIGR03953">
    <property type="entry name" value="rplD_bact"/>
    <property type="match status" value="1"/>
</dbReference>
<dbReference type="EMBL" id="PEZZ01000007">
    <property type="protein sequence ID" value="PIS05404.1"/>
    <property type="molecule type" value="Genomic_DNA"/>
</dbReference>
<comment type="subunit">
    <text evidence="5">Part of the 50S ribosomal subunit.</text>
</comment>
<keyword evidence="5" id="KW-0699">rRNA-binding</keyword>
<dbReference type="PANTHER" id="PTHR10746:SF6">
    <property type="entry name" value="LARGE RIBOSOMAL SUBUNIT PROTEIN UL4M"/>
    <property type="match status" value="1"/>
</dbReference>
<dbReference type="PANTHER" id="PTHR10746">
    <property type="entry name" value="50S RIBOSOMAL PROTEIN L4"/>
    <property type="match status" value="1"/>
</dbReference>
<dbReference type="GO" id="GO:0019843">
    <property type="term" value="F:rRNA binding"/>
    <property type="evidence" value="ECO:0007669"/>
    <property type="project" value="UniProtKB-UniRule"/>
</dbReference>
<dbReference type="AlphaFoldDB" id="A0A2H0W229"/>
<dbReference type="GO" id="GO:0006412">
    <property type="term" value="P:translation"/>
    <property type="evidence" value="ECO:0007669"/>
    <property type="project" value="UniProtKB-UniRule"/>
</dbReference>